<dbReference type="CDD" id="cd18186">
    <property type="entry name" value="BTB_POZ_ZBTB_KLHL-like"/>
    <property type="match status" value="1"/>
</dbReference>
<feature type="region of interest" description="Disordered" evidence="1">
    <location>
        <begin position="207"/>
        <end position="241"/>
    </location>
</feature>
<feature type="compositionally biased region" description="Polar residues" evidence="1">
    <location>
        <begin position="207"/>
        <end position="217"/>
    </location>
</feature>
<evidence type="ECO:0000313" key="4">
    <source>
        <dbReference type="WBParaSite" id="SMUV_0000384201-mRNA-1"/>
    </source>
</evidence>
<dbReference type="Pfam" id="PF00651">
    <property type="entry name" value="BTB"/>
    <property type="match status" value="1"/>
</dbReference>
<evidence type="ECO:0000313" key="3">
    <source>
        <dbReference type="Proteomes" id="UP000046393"/>
    </source>
</evidence>
<dbReference type="PANTHER" id="PTHR46105">
    <property type="entry name" value="AGAP004733-PA"/>
    <property type="match status" value="1"/>
</dbReference>
<accession>A0A158R4M7</accession>
<dbReference type="STRING" id="451379.A0A158R4M7"/>
<dbReference type="SMART" id="SM00225">
    <property type="entry name" value="BTB"/>
    <property type="match status" value="1"/>
</dbReference>
<dbReference type="GO" id="GO:0000978">
    <property type="term" value="F:RNA polymerase II cis-regulatory region sequence-specific DNA binding"/>
    <property type="evidence" value="ECO:0007669"/>
    <property type="project" value="TreeGrafter"/>
</dbReference>
<dbReference type="Proteomes" id="UP000046393">
    <property type="component" value="Unplaced"/>
</dbReference>
<protein>
    <submittedName>
        <fullName evidence="4">BTB domain-containing protein</fullName>
    </submittedName>
</protein>
<dbReference type="WBParaSite" id="SMUV_0000384201-mRNA-1">
    <property type="protein sequence ID" value="SMUV_0000384201-mRNA-1"/>
    <property type="gene ID" value="SMUV_0000384201"/>
</dbReference>
<evidence type="ECO:0000256" key="1">
    <source>
        <dbReference type="SAM" id="MobiDB-lite"/>
    </source>
</evidence>
<dbReference type="InterPro" id="IPR050457">
    <property type="entry name" value="ZnFinger_BTB_dom_contain"/>
</dbReference>
<dbReference type="SMART" id="SM00355">
    <property type="entry name" value="ZnF_C2H2"/>
    <property type="match status" value="5"/>
</dbReference>
<dbReference type="GO" id="GO:0000981">
    <property type="term" value="F:DNA-binding transcription factor activity, RNA polymerase II-specific"/>
    <property type="evidence" value="ECO:0007669"/>
    <property type="project" value="TreeGrafter"/>
</dbReference>
<dbReference type="PROSITE" id="PS50097">
    <property type="entry name" value="BTB"/>
    <property type="match status" value="1"/>
</dbReference>
<dbReference type="PANTHER" id="PTHR46105:SF28">
    <property type="entry name" value="ZINC FINGER PROTEIN 37-LIKE"/>
    <property type="match status" value="1"/>
</dbReference>
<dbReference type="InterPro" id="IPR000210">
    <property type="entry name" value="BTB/POZ_dom"/>
</dbReference>
<dbReference type="InterPro" id="IPR011333">
    <property type="entry name" value="SKP1/BTB/POZ_sf"/>
</dbReference>
<dbReference type="SUPFAM" id="SSF54695">
    <property type="entry name" value="POZ domain"/>
    <property type="match status" value="1"/>
</dbReference>
<organism evidence="3 4">
    <name type="scientific">Syphacia muris</name>
    <dbReference type="NCBI Taxonomy" id="451379"/>
    <lineage>
        <taxon>Eukaryota</taxon>
        <taxon>Metazoa</taxon>
        <taxon>Ecdysozoa</taxon>
        <taxon>Nematoda</taxon>
        <taxon>Chromadorea</taxon>
        <taxon>Rhabditida</taxon>
        <taxon>Spirurina</taxon>
        <taxon>Oxyuridomorpha</taxon>
        <taxon>Oxyuroidea</taxon>
        <taxon>Oxyuridae</taxon>
        <taxon>Syphacia</taxon>
    </lineage>
</organism>
<dbReference type="InterPro" id="IPR036236">
    <property type="entry name" value="Znf_C2H2_sf"/>
</dbReference>
<dbReference type="AlphaFoldDB" id="A0A158R4M7"/>
<reference evidence="4" key="1">
    <citation type="submission" date="2016-04" db="UniProtKB">
        <authorList>
            <consortium name="WormBaseParasite"/>
        </authorList>
    </citation>
    <scope>IDENTIFICATION</scope>
</reference>
<dbReference type="InterPro" id="IPR013087">
    <property type="entry name" value="Znf_C2H2_type"/>
</dbReference>
<dbReference type="SUPFAM" id="SSF57667">
    <property type="entry name" value="beta-beta-alpha zinc fingers"/>
    <property type="match status" value="1"/>
</dbReference>
<name>A0A158R4M7_9BILA</name>
<evidence type="ECO:0000259" key="2">
    <source>
        <dbReference type="PROSITE" id="PS50097"/>
    </source>
</evidence>
<dbReference type="Gene3D" id="3.30.710.10">
    <property type="entry name" value="Potassium Channel Kv1.1, Chain A"/>
    <property type="match status" value="1"/>
</dbReference>
<dbReference type="Gene3D" id="3.30.160.60">
    <property type="entry name" value="Classic Zinc Finger"/>
    <property type="match status" value="1"/>
</dbReference>
<dbReference type="PROSITE" id="PS00028">
    <property type="entry name" value="ZINC_FINGER_C2H2_1"/>
    <property type="match status" value="1"/>
</dbReference>
<sequence length="495" mass="57399">MSSQMITVPKTLKKTEYDSLLRTKLEEQRKNEELIDCIIHAKSSDTATKTFKVHRIILAAGSQYFKALFEDKKMEAISEIDLNICAENAICCFGSLLNFLYTGCLHMSECTPLQMIKIAKLYEVGDVIEMLLPYIQELPSINSNFLPVLFSSFLIPSQTATLELLLKTSEQKNNMNYLNDKLMDFQSEMARLSQPFLESQIYNNSSMPQNLLPSTKQPDSELLQRHTKRRRRAESQDNEINEKTMNLSACDETQANSADSFSPMSDIIVPSNDREGWCRNKKYIEQVENGFMCTVCKKIYGRYNSVSYHVTIYHRNPPIKCDIEGCDFSTREARYIHFHKYYRHHIDLPNTIDLGCRKCSYCTHVSKSPAMLQKHIAKHLSEVGKATVHYAENDGETLENTEAQEVFKEKQQFEKNVASYPCHCCNYRGQSETLLKQHLLFKHSQDTFERKLSCKLCQYVCAESKMHIHYKDRHPDYKQQVHKFTAFTLSNMLPY</sequence>
<proteinExistence type="predicted"/>
<feature type="domain" description="BTB" evidence="2">
    <location>
        <begin position="35"/>
        <end position="109"/>
    </location>
</feature>
<keyword evidence="3" id="KW-1185">Reference proteome</keyword>